<comment type="caution">
    <text evidence="1">The sequence shown here is derived from an EMBL/GenBank/DDBJ whole genome shotgun (WGS) entry which is preliminary data.</text>
</comment>
<protein>
    <submittedName>
        <fullName evidence="1">Uncharacterized protein</fullName>
    </submittedName>
</protein>
<sequence>MRVVSAMLQGEPVGRDAGSFSPLLHDLLWAHAVPSIGLEHITVRPIRAGMEAVLFVRADSDTHALDCARDLLARARGPIAAHGYAALLPSLLGGHPEHDDRA</sequence>
<dbReference type="AlphaFoldDB" id="A0A918LLW5"/>
<name>A0A918LLW5_9ACTN</name>
<organism evidence="1 2">
    <name type="scientific">Streptomyces purpureus</name>
    <dbReference type="NCBI Taxonomy" id="1951"/>
    <lineage>
        <taxon>Bacteria</taxon>
        <taxon>Bacillati</taxon>
        <taxon>Actinomycetota</taxon>
        <taxon>Actinomycetes</taxon>
        <taxon>Kitasatosporales</taxon>
        <taxon>Streptomycetaceae</taxon>
        <taxon>Streptomyces</taxon>
    </lineage>
</organism>
<proteinExistence type="predicted"/>
<keyword evidence="2" id="KW-1185">Reference proteome</keyword>
<accession>A0A918LLW5</accession>
<reference evidence="1" key="2">
    <citation type="submission" date="2020-09" db="EMBL/GenBank/DDBJ databases">
        <authorList>
            <person name="Sun Q."/>
            <person name="Ohkuma M."/>
        </authorList>
    </citation>
    <scope>NUCLEOTIDE SEQUENCE</scope>
    <source>
        <strain evidence="1">JCM 3172</strain>
    </source>
</reference>
<evidence type="ECO:0000313" key="1">
    <source>
        <dbReference type="EMBL" id="GGT21110.1"/>
    </source>
</evidence>
<dbReference type="Proteomes" id="UP000619486">
    <property type="component" value="Unassembled WGS sequence"/>
</dbReference>
<evidence type="ECO:0000313" key="2">
    <source>
        <dbReference type="Proteomes" id="UP000619486"/>
    </source>
</evidence>
<dbReference type="EMBL" id="BMQQ01000003">
    <property type="protein sequence ID" value="GGT21110.1"/>
    <property type="molecule type" value="Genomic_DNA"/>
</dbReference>
<dbReference type="RefSeq" id="WP_019887868.1">
    <property type="nucleotide sequence ID" value="NZ_BMQQ01000003.1"/>
</dbReference>
<gene>
    <name evidence="1" type="ORF">GCM10014713_12520</name>
</gene>
<reference evidence="1" key="1">
    <citation type="journal article" date="2014" name="Int. J. Syst. Evol. Microbiol.">
        <title>Complete genome sequence of Corynebacterium casei LMG S-19264T (=DSM 44701T), isolated from a smear-ripened cheese.</title>
        <authorList>
            <consortium name="US DOE Joint Genome Institute (JGI-PGF)"/>
            <person name="Walter F."/>
            <person name="Albersmeier A."/>
            <person name="Kalinowski J."/>
            <person name="Ruckert C."/>
        </authorList>
    </citation>
    <scope>NUCLEOTIDE SEQUENCE</scope>
    <source>
        <strain evidence="1">JCM 3172</strain>
    </source>
</reference>